<dbReference type="Gene3D" id="3.30.420.10">
    <property type="entry name" value="Ribonuclease H-like superfamily/Ribonuclease H"/>
    <property type="match status" value="1"/>
</dbReference>
<gene>
    <name evidence="10" type="primary">GIP</name>
    <name evidence="10" type="ORF">AK812_SmicGene44699</name>
</gene>
<dbReference type="InterPro" id="IPR001878">
    <property type="entry name" value="Znf_CCHC"/>
</dbReference>
<organism evidence="10 11">
    <name type="scientific">Symbiodinium microadriaticum</name>
    <name type="common">Dinoflagellate</name>
    <name type="synonym">Zooxanthella microadriatica</name>
    <dbReference type="NCBI Taxonomy" id="2951"/>
    <lineage>
        <taxon>Eukaryota</taxon>
        <taxon>Sar</taxon>
        <taxon>Alveolata</taxon>
        <taxon>Dinophyceae</taxon>
        <taxon>Suessiales</taxon>
        <taxon>Symbiodiniaceae</taxon>
        <taxon>Symbiodinium</taxon>
    </lineage>
</organism>
<keyword evidence="2 4" id="KW-0863">Zinc-finger</keyword>
<dbReference type="InterPro" id="IPR041367">
    <property type="entry name" value="Znf-CCCH_4"/>
</dbReference>
<dbReference type="InterPro" id="IPR036855">
    <property type="entry name" value="Znf_CCCH_sf"/>
</dbReference>
<feature type="region of interest" description="Disordered" evidence="6">
    <location>
        <begin position="1140"/>
        <end position="1195"/>
    </location>
</feature>
<evidence type="ECO:0000259" key="9">
    <source>
        <dbReference type="PROSITE" id="PS50158"/>
    </source>
</evidence>
<keyword evidence="5" id="KW-0175">Coiled coil</keyword>
<dbReference type="CDD" id="cd09272">
    <property type="entry name" value="RNase_HI_RT_Ty1"/>
    <property type="match status" value="1"/>
</dbReference>
<dbReference type="GO" id="GO:0008270">
    <property type="term" value="F:zinc ion binding"/>
    <property type="evidence" value="ECO:0007669"/>
    <property type="project" value="UniProtKB-KW"/>
</dbReference>
<evidence type="ECO:0000313" key="10">
    <source>
        <dbReference type="EMBL" id="OLP75490.1"/>
    </source>
</evidence>
<dbReference type="InterPro" id="IPR000571">
    <property type="entry name" value="Znf_CCCH"/>
</dbReference>
<feature type="compositionally biased region" description="Low complexity" evidence="6">
    <location>
        <begin position="460"/>
        <end position="470"/>
    </location>
</feature>
<keyword evidence="1 4" id="KW-0479">Metal-binding</keyword>
<proteinExistence type="predicted"/>
<feature type="domain" description="C3H1-type" evidence="8">
    <location>
        <begin position="482"/>
        <end position="510"/>
    </location>
</feature>
<feature type="compositionally biased region" description="Polar residues" evidence="6">
    <location>
        <begin position="522"/>
        <end position="531"/>
    </location>
</feature>
<dbReference type="Pfam" id="PF18044">
    <property type="entry name" value="zf-CCCH_4"/>
    <property type="match status" value="1"/>
</dbReference>
<feature type="transmembrane region" description="Helical" evidence="7">
    <location>
        <begin position="2445"/>
        <end position="2463"/>
    </location>
</feature>
<dbReference type="InterPro" id="IPR036397">
    <property type="entry name" value="RNaseH_sf"/>
</dbReference>
<dbReference type="InterPro" id="IPR012337">
    <property type="entry name" value="RNaseH-like_sf"/>
</dbReference>
<evidence type="ECO:0000259" key="8">
    <source>
        <dbReference type="PROSITE" id="PS50103"/>
    </source>
</evidence>
<keyword evidence="7" id="KW-0472">Membrane</keyword>
<feature type="region of interest" description="Disordered" evidence="6">
    <location>
        <begin position="1475"/>
        <end position="1498"/>
    </location>
</feature>
<sequence>MLESRQGFWLMGSKQLRLRSYFSVGLIGGTRAERGGVDVALGGVFSEKNESSHGLYGKEQVMAEVSKQVRLAMEAHNREYRMLERENEMAIFQEPEEAVPIVEMRLVGNLMEDYLEASEGFEEMLLIIVKEMFKEERRSLVMEVSLCLATAGLMNDAGKNQVLKGMGMFIRGPSTDPIGMLAQGMMQLQTAMTASLSRANSEVEVVKPGITELPKLADLTETSCLDIGDWLHALECPMGDISNTSSVWWRGILASLDAYYKAYLESSNMGKLALKVENFASPLVKEPRWSRVDKRATSMLLACVPEAVRSEVLAMRLTGTLQVLGRIMVLYRPGSSAERQQILKALEGPTPSNNAPEAVEQLRRWARWLRRSEDVGLKSPDASILLRGLDNLVRKPLQEHAEIAFRVNILRYQLEVDTKPTQAAIMNLHSTLLSEFEQVAFKGRGKAGTNVATMKGLSMPTTTSTPSTTPNHGAGGDAEGAKGKGSPCKFFLTDNGCRRGSSCKFSHEVDKRQRQGRCWTCGSKQHVSKQCPTKDKNPPKSPPRTSPNTPKAEAGGVPQSSLASITQEPDPPLHSTTSSTTSGGPTTTMPGENSVDTQVREMLKEANTVLKELRQLKMLTVKEITAVATESGCNPDDGRTGLLDSGASHAFRMAEESEIDGASAVQVQLANGQQITLAQNEAGTLLARKSAKVDDTTPIVPLGALVGDLGCELRWNRRGLQIDHPRHGALKPRVVGNCPVLGEAQALTLIRELEEKKLEELQKKTVVTQRAIWSWDAGKPWMECLENVLTTGTRASQLLALEAQGSPFVGVEADVKAKIAEEVVFDDVAGWKYLKALPFSRAKRRQLMERPWIVNLFSGPGTATPEFKCLENGGVLVEVDITKSKAFDLRRPSGTYRTLLWAAATGRVRGVLASPPVRSQMDEELIAKAMWISLVARGATSWHCKHPAFIMFEGEKLLQQMRSEELKGVSKSLRKAWGVFQEVLGLDYVESKMMTNLDYDAVLKDPTSKEGRWTEQFKVATAEAVTRWWKEPDARQLGKWLARMDTKDGVFLSALSARQLQEWKEHVRNNHIPFHRGCKTCVESSATGKQHRRIKSPSGYCLSLDICGPFRERGETPDHMDYRYALVGAYLLPTFATESNENKAAESSENKATESSENKAAESNENKAAESNENKAAESNENKAGGSSGHESDVFEPKAIPDIEGGVGALDEHDDKVLIDEVIEGNAVVADDDDPSLPKGMTQEEFETVFKEVQGITGYKVIYVSRPLRTRLSKEVLAAAQDIFLRLRAEGLPILRVHSDRARELRAVALKRWFLERGAYSTYTEGQTPQANGRAEAAVRYVKTQAKKLLTTSGLPMSTWPLAMSYATWAQRQKVLYPSKEILPFGVGVHVRAKVYGTGGRYDLTSRWTRGRYVGPSSDVNDGSVIFLDKRSYLTTVQMRPGLIEAEREVDLGTYEAILATPSTRLRMKTNLPVLDDEPLQDDPGEGAGQDSEADPNHPMEEYARAILREDVVLRDYIESLFAMLPMDGNKPKRFGKLSEEEETWATGAYVHGGVVGVLANTKKFPTVTKVLVRYLRQECPGFHFNNIVLMKDIKAEWHKDAHNVGENAVLPLSDFCGGDILVKRDGQVSRLEVSKGPQFFDPHHEHRTEECTRGRYLLLVGYSIRDSGKLKEGDVAFLEDLGFQWIPHRVRQPGDEGPKQLKMMKVELDDAKRVGLLQGEPPNQGNSPMPSTAKAMSTNEFLHVVQDLDVAIQDMEQRAERLRLLLEEEEILAEQAGRMGQSIRDELGGARDQVCQFLDGVNHHLEQFKEMRDVRFLRAARVVEGEQAAVDYEQLLESLEGDLDVIHTVPLDQVKKVVHKWATAIRKEVRSLFETGTLSAITAEEARSLEAKKELKIVPSKCVFTLKPPSSPGERCRRKCRLVLCGNYIGKDGLEADLYASGTSSEAMRIALIIAASRRWKGAIADITSAFLQAFWPASMPRYGIIPPRVVQDLPDDEKAGEVEGSVWVVQRPLYGLRESPMIWAEHRNKELRRLTVAHGKRRLRLKPLTSEPELWLIWDESAQELCGILVVYVDDLMYLAEEETIEVMHAEIRSLWPTSTLEWLNQEKSVRYLGVEIKATPDGSYSINQQAYITELLRAHNLHSATHTQLPVPKEWIDNVEQGREAEEEFCERDLRRGQKAVGECLWLAMKSRPDILFAVNHMASQVSKRPLHVARVGERLLAYLAGTADLSLVLSPGEETTRREIVCYTDASFSPYGEKSFGAAVIVLGKGPVAWKAGRQSFVTLSTMEAELYAASQGYSLLLSTAAIVDELQPGVYDRVLAVDNQSTVSMCAGGPGSQRTRHLKVRAEAIREAVAEHNLIIRYTPGEEQLADLATKLVPRERLWYLLRLWGFATSGLERVMNLLRLQMIAVVVALTSLVGPVDGAHHGVKKGFAVSGMDEILFLATLMCIAAIGLWELFKWSSRALWRQLKNCKRQSKLAKVREIAAQAAKEAVREEEDKKRPRARDKEEY</sequence>
<feature type="domain" description="CCHC-type" evidence="9">
    <location>
        <begin position="517"/>
        <end position="532"/>
    </location>
</feature>
<dbReference type="SUPFAM" id="SSF53098">
    <property type="entry name" value="Ribonuclease H-like"/>
    <property type="match status" value="1"/>
</dbReference>
<feature type="coiled-coil region" evidence="5">
    <location>
        <begin position="1746"/>
        <end position="1773"/>
    </location>
</feature>
<dbReference type="PANTHER" id="PTHR11439">
    <property type="entry name" value="GAG-POL-RELATED RETROTRANSPOSON"/>
    <property type="match status" value="1"/>
</dbReference>
<evidence type="ECO:0000256" key="3">
    <source>
        <dbReference type="ARBA" id="ARBA00022833"/>
    </source>
</evidence>
<protein>
    <submittedName>
        <fullName evidence="10">Copia protein</fullName>
    </submittedName>
</protein>
<keyword evidence="7" id="KW-1133">Transmembrane helix</keyword>
<evidence type="ECO:0000256" key="1">
    <source>
        <dbReference type="ARBA" id="ARBA00022723"/>
    </source>
</evidence>
<dbReference type="Proteomes" id="UP000186817">
    <property type="component" value="Unassembled WGS sequence"/>
</dbReference>
<dbReference type="GO" id="GO:0003676">
    <property type="term" value="F:nucleic acid binding"/>
    <property type="evidence" value="ECO:0007669"/>
    <property type="project" value="InterPro"/>
</dbReference>
<dbReference type="InterPro" id="IPR013103">
    <property type="entry name" value="RVT_2"/>
</dbReference>
<feature type="compositionally biased region" description="Basic and acidic residues" evidence="6">
    <location>
        <begin position="1140"/>
        <end position="1181"/>
    </location>
</feature>
<evidence type="ECO:0000256" key="5">
    <source>
        <dbReference type="SAM" id="Coils"/>
    </source>
</evidence>
<name>A0A1Q9BY35_SYMMI</name>
<feature type="compositionally biased region" description="Acidic residues" evidence="6">
    <location>
        <begin position="1475"/>
        <end position="1485"/>
    </location>
</feature>
<feature type="compositionally biased region" description="Polar residues" evidence="6">
    <location>
        <begin position="558"/>
        <end position="567"/>
    </location>
</feature>
<dbReference type="EMBL" id="LSRX01002449">
    <property type="protein sequence ID" value="OLP75490.1"/>
    <property type="molecule type" value="Genomic_DNA"/>
</dbReference>
<evidence type="ECO:0000256" key="4">
    <source>
        <dbReference type="PROSITE-ProRule" id="PRU00723"/>
    </source>
</evidence>
<feature type="coiled-coil region" evidence="5">
    <location>
        <begin position="66"/>
        <end position="93"/>
    </location>
</feature>
<accession>A0A1Q9BY35</accession>
<evidence type="ECO:0000313" key="11">
    <source>
        <dbReference type="Proteomes" id="UP000186817"/>
    </source>
</evidence>
<keyword evidence="11" id="KW-1185">Reference proteome</keyword>
<keyword evidence="7" id="KW-0812">Transmembrane</keyword>
<dbReference type="Pfam" id="PF07727">
    <property type="entry name" value="RVT_2"/>
    <property type="match status" value="1"/>
</dbReference>
<dbReference type="PROSITE" id="PS50103">
    <property type="entry name" value="ZF_C3H1"/>
    <property type="match status" value="1"/>
</dbReference>
<dbReference type="PROSITE" id="PS50158">
    <property type="entry name" value="ZF_CCHC"/>
    <property type="match status" value="1"/>
</dbReference>
<feature type="region of interest" description="Disordered" evidence="6">
    <location>
        <begin position="521"/>
        <end position="593"/>
    </location>
</feature>
<comment type="caution">
    <text evidence="10">The sequence shown here is derived from an EMBL/GenBank/DDBJ whole genome shotgun (WGS) entry which is preliminary data.</text>
</comment>
<feature type="region of interest" description="Disordered" evidence="6">
    <location>
        <begin position="456"/>
        <end position="485"/>
    </location>
</feature>
<evidence type="ECO:0000256" key="2">
    <source>
        <dbReference type="ARBA" id="ARBA00022771"/>
    </source>
</evidence>
<reference evidence="10 11" key="1">
    <citation type="submission" date="2016-02" db="EMBL/GenBank/DDBJ databases">
        <title>Genome analysis of coral dinoflagellate symbionts highlights evolutionary adaptations to a symbiotic lifestyle.</title>
        <authorList>
            <person name="Aranda M."/>
            <person name="Li Y."/>
            <person name="Liew Y.J."/>
            <person name="Baumgarten S."/>
            <person name="Simakov O."/>
            <person name="Wilson M."/>
            <person name="Piel J."/>
            <person name="Ashoor H."/>
            <person name="Bougouffa S."/>
            <person name="Bajic V.B."/>
            <person name="Ryu T."/>
            <person name="Ravasi T."/>
            <person name="Bayer T."/>
            <person name="Micklem G."/>
            <person name="Kim H."/>
            <person name="Bhak J."/>
            <person name="Lajeunesse T.C."/>
            <person name="Voolstra C.R."/>
        </authorList>
    </citation>
    <scope>NUCLEOTIDE SEQUENCE [LARGE SCALE GENOMIC DNA]</scope>
    <source>
        <strain evidence="10 11">CCMP2467</strain>
    </source>
</reference>
<dbReference type="SUPFAM" id="SSF90229">
    <property type="entry name" value="CCCH zinc finger"/>
    <property type="match status" value="1"/>
</dbReference>
<evidence type="ECO:0000256" key="6">
    <source>
        <dbReference type="SAM" id="MobiDB-lite"/>
    </source>
</evidence>
<keyword evidence="3 4" id="KW-0862">Zinc</keyword>
<dbReference type="OrthoDB" id="428809at2759"/>
<feature type="compositionally biased region" description="Low complexity" evidence="6">
    <location>
        <begin position="575"/>
        <end position="588"/>
    </location>
</feature>
<evidence type="ECO:0000256" key="7">
    <source>
        <dbReference type="SAM" id="Phobius"/>
    </source>
</evidence>
<feature type="zinc finger region" description="C3H1-type" evidence="4">
    <location>
        <begin position="482"/>
        <end position="510"/>
    </location>
</feature>